<accession>A0ABV0FMH2</accession>
<feature type="transmembrane region" description="Helical" evidence="1">
    <location>
        <begin position="35"/>
        <end position="54"/>
    </location>
</feature>
<dbReference type="EMBL" id="JBDPZN010000002">
    <property type="protein sequence ID" value="MEO3681995.1"/>
    <property type="molecule type" value="Genomic_DNA"/>
</dbReference>
<keyword evidence="1" id="KW-0812">Transmembrane</keyword>
<dbReference type="NCBIfam" id="NF033664">
    <property type="entry name" value="PACE_transport"/>
    <property type="match status" value="1"/>
</dbReference>
<evidence type="ECO:0000313" key="4">
    <source>
        <dbReference type="Proteomes" id="UP001477278"/>
    </source>
</evidence>
<feature type="domain" description="Chlorhexidine efflux transporter" evidence="2">
    <location>
        <begin position="69"/>
        <end position="130"/>
    </location>
</feature>
<feature type="transmembrane region" description="Helical" evidence="1">
    <location>
        <begin position="105"/>
        <end position="126"/>
    </location>
</feature>
<dbReference type="Pfam" id="PF05232">
    <property type="entry name" value="BTP"/>
    <property type="match status" value="2"/>
</dbReference>
<dbReference type="InterPro" id="IPR058208">
    <property type="entry name" value="PACE"/>
</dbReference>
<evidence type="ECO:0000259" key="2">
    <source>
        <dbReference type="Pfam" id="PF05232"/>
    </source>
</evidence>
<feature type="transmembrane region" description="Helical" evidence="1">
    <location>
        <begin position="75"/>
        <end position="99"/>
    </location>
</feature>
<gene>
    <name evidence="3" type="ORF">ABHN84_06740</name>
</gene>
<feature type="transmembrane region" description="Helical" evidence="1">
    <location>
        <begin position="7"/>
        <end position="29"/>
    </location>
</feature>
<proteinExistence type="predicted"/>
<reference evidence="3 4" key="1">
    <citation type="submission" date="2024-05" db="EMBL/GenBank/DDBJ databases">
        <title>Genome sequencing of Marine Estuary Bacteria, Shewanella vesiculosa and S. baltica, and Pseudomonas syringae.</title>
        <authorList>
            <person name="Gurung A."/>
            <person name="Maclea K.S."/>
        </authorList>
    </citation>
    <scope>NUCLEOTIDE SEQUENCE [LARGE SCALE GENOMIC DNA]</scope>
    <source>
        <strain evidence="3 4">1A</strain>
    </source>
</reference>
<dbReference type="RefSeq" id="WP_182722817.1">
    <property type="nucleotide sequence ID" value="NZ_JBDPZN010000002.1"/>
</dbReference>
<evidence type="ECO:0000313" key="3">
    <source>
        <dbReference type="EMBL" id="MEO3681995.1"/>
    </source>
</evidence>
<evidence type="ECO:0000256" key="1">
    <source>
        <dbReference type="SAM" id="Phobius"/>
    </source>
</evidence>
<sequence>MQGKERVFQAITFELLAMALIVPTSALMMKQEASDMLVVSIGLSLFAMLWNYIYNVWFDKIVGPNRIERTLLIRIMHALCFEGGMLLVTIPLVSWYLSLSLIDTLILEAGVLIFILIYTAVFNWLYDIYQPYQKWFANFAQ</sequence>
<dbReference type="Proteomes" id="UP001477278">
    <property type="component" value="Unassembled WGS sequence"/>
</dbReference>
<comment type="caution">
    <text evidence="3">The sequence shown here is derived from an EMBL/GenBank/DDBJ whole genome shotgun (WGS) entry which is preliminary data.</text>
</comment>
<name>A0ABV0FMH2_9GAMM</name>
<feature type="domain" description="Chlorhexidine efflux transporter" evidence="2">
    <location>
        <begin position="4"/>
        <end position="62"/>
    </location>
</feature>
<dbReference type="InterPro" id="IPR007896">
    <property type="entry name" value="BTP_bacteria"/>
</dbReference>
<keyword evidence="4" id="KW-1185">Reference proteome</keyword>
<protein>
    <submittedName>
        <fullName evidence="3">PACE efflux transporter</fullName>
    </submittedName>
</protein>
<keyword evidence="1" id="KW-1133">Transmembrane helix</keyword>
<keyword evidence="1" id="KW-0472">Membrane</keyword>
<organism evidence="3 4">
    <name type="scientific">Shewanella vesiculosa</name>
    <dbReference type="NCBI Taxonomy" id="518738"/>
    <lineage>
        <taxon>Bacteria</taxon>
        <taxon>Pseudomonadati</taxon>
        <taxon>Pseudomonadota</taxon>
        <taxon>Gammaproteobacteria</taxon>
        <taxon>Alteromonadales</taxon>
        <taxon>Shewanellaceae</taxon>
        <taxon>Shewanella</taxon>
    </lineage>
</organism>